<evidence type="ECO:0000256" key="1">
    <source>
        <dbReference type="SAM" id="MobiDB-lite"/>
    </source>
</evidence>
<sequence length="334" mass="37212">MDILSEEAQVGGELPGTNTAAGVEGDEPDRIIGLQQFPRELSALLDALEHSACNPEIACVLVGSLVRILQLSPERTIASFKNLNAVSRVLQVACVQAQESRRPGSMEPSNENSGMEALVSVQDQNTCNSPKIIQSCFNCMKMCMEFFAKFIAAAEDTRSLILHSFTCIDCLFDLFWVEGLRDDVLRHILDLMKIMPFSEEDKKAKLQLCSKYLEMFTQLKEREKSFVDLSVDLLVGMRDMLQANQAYYQTLFRDGECFLHVVSLLNSNLDEANGEKLVLNVLQTLTCLLASNDTSKESTFNIQPRHGIPPNRLDFVAVDEQVGCVLLHPSAERA</sequence>
<dbReference type="EMBL" id="QZWG01000004">
    <property type="protein sequence ID" value="RZC15859.1"/>
    <property type="molecule type" value="Genomic_DNA"/>
</dbReference>
<dbReference type="Proteomes" id="UP000289340">
    <property type="component" value="Chromosome 4"/>
</dbReference>
<reference evidence="3 4" key="1">
    <citation type="submission" date="2018-09" db="EMBL/GenBank/DDBJ databases">
        <title>A high-quality reference genome of wild soybean provides a powerful tool to mine soybean genomes.</title>
        <authorList>
            <person name="Xie M."/>
            <person name="Chung C.Y.L."/>
            <person name="Li M.-W."/>
            <person name="Wong F.-L."/>
            <person name="Chan T.-F."/>
            <person name="Lam H.-M."/>
        </authorList>
    </citation>
    <scope>NUCLEOTIDE SEQUENCE [LARGE SCALE GENOMIC DNA]</scope>
    <source>
        <strain evidence="4">cv. W05</strain>
        <tissue evidence="3">Hypocotyl of etiolated seedlings</tissue>
    </source>
</reference>
<feature type="domain" description="Neurobeachin alpha-solenoid region" evidence="2">
    <location>
        <begin position="40"/>
        <end position="298"/>
    </location>
</feature>
<feature type="region of interest" description="Disordered" evidence="1">
    <location>
        <begin position="1"/>
        <end position="26"/>
    </location>
</feature>
<evidence type="ECO:0000259" key="2">
    <source>
        <dbReference type="Pfam" id="PF20425"/>
    </source>
</evidence>
<comment type="caution">
    <text evidence="3">The sequence shown here is derived from an EMBL/GenBank/DDBJ whole genome shotgun (WGS) entry which is preliminary data.</text>
</comment>
<gene>
    <name evidence="3" type="ORF">D0Y65_009260</name>
</gene>
<proteinExistence type="predicted"/>
<dbReference type="Pfam" id="PF20425">
    <property type="entry name" value="Neurobeachin"/>
    <property type="match status" value="1"/>
</dbReference>
<protein>
    <submittedName>
        <fullName evidence="3">BEACH domain-containing protein B</fullName>
    </submittedName>
</protein>
<organism evidence="3 4">
    <name type="scientific">Glycine soja</name>
    <name type="common">Wild soybean</name>
    <dbReference type="NCBI Taxonomy" id="3848"/>
    <lineage>
        <taxon>Eukaryota</taxon>
        <taxon>Viridiplantae</taxon>
        <taxon>Streptophyta</taxon>
        <taxon>Embryophyta</taxon>
        <taxon>Tracheophyta</taxon>
        <taxon>Spermatophyta</taxon>
        <taxon>Magnoliopsida</taxon>
        <taxon>eudicotyledons</taxon>
        <taxon>Gunneridae</taxon>
        <taxon>Pentapetalae</taxon>
        <taxon>rosids</taxon>
        <taxon>fabids</taxon>
        <taxon>Fabales</taxon>
        <taxon>Fabaceae</taxon>
        <taxon>Papilionoideae</taxon>
        <taxon>50 kb inversion clade</taxon>
        <taxon>NPAAA clade</taxon>
        <taxon>indigoferoid/millettioid clade</taxon>
        <taxon>Phaseoleae</taxon>
        <taxon>Glycine</taxon>
        <taxon>Glycine subgen. Soja</taxon>
    </lineage>
</organism>
<keyword evidence="4" id="KW-1185">Reference proteome</keyword>
<accession>A0A445KY37</accession>
<dbReference type="InterPro" id="IPR046852">
    <property type="entry name" value="Neurobeachin_a-sol"/>
</dbReference>
<name>A0A445KY37_GLYSO</name>
<dbReference type="AlphaFoldDB" id="A0A445KY37"/>
<evidence type="ECO:0000313" key="4">
    <source>
        <dbReference type="Proteomes" id="UP000289340"/>
    </source>
</evidence>
<evidence type="ECO:0000313" key="3">
    <source>
        <dbReference type="EMBL" id="RZC15859.1"/>
    </source>
</evidence>